<evidence type="ECO:0000313" key="4">
    <source>
        <dbReference type="EMBL" id="KAF2261136.1"/>
    </source>
</evidence>
<dbReference type="InterPro" id="IPR015915">
    <property type="entry name" value="Kelch-typ_b-propeller"/>
</dbReference>
<dbReference type="OrthoDB" id="10251809at2759"/>
<evidence type="ECO:0000256" key="3">
    <source>
        <dbReference type="SAM" id="SignalP"/>
    </source>
</evidence>
<proteinExistence type="predicted"/>
<sequence length="582" mass="63349">MRTPFSTLIVFVFACLSVSSRSASTDYPVNVDDLDPLKECKRREVKLAQSDNKVYMYGGQSWVKNGTEKPFQITNHYLRIADFTSARNLSDRSILSAKDIPGNITIFQNGAFWADSRKVYVAGGDVNDEPWLSRQGQFLPSNFTYVGGTIFSYDLDADEWTSEPGVQPNSGFRVNDTFCCGSFAYNAGYGKAYFYSGNNGAGARKLYPDTVPGYVGRPDEEVIGNGNLLTFDPGSFRWSNVTTDEPLTTIGTENGQFVFLPGTTSPSGGIGILLGGMHRETKDMESMRKVLVYDSGTDSWYGQATTVEGDPPSGRWRFCAVAASAPDNSSHNIYIYAGESPNAQPDAYSDMWILSIPSFHWIHIDVYSPPRKALGCTTVAERYMVTYGGIKLGWDKEGDEDECDQENYGLRLFDLSNLAWTSWYEGPSATNAFTVPKLVYDVIGGNEQGGATQTTPKEGFETAGLTSLFQRSSPTIMYSTTSSLPTNTAITSKTSTNTGAIAGGVAGGVVGLTLVITGCLCFMKRRIPRLVDAFKISAPSGPNEVEGQPTPCEVEGQSKFPPVVSAPYEVDGQSRYPRELAG</sequence>
<evidence type="ECO:0008006" key="6">
    <source>
        <dbReference type="Google" id="ProtNLM"/>
    </source>
</evidence>
<dbReference type="Proteomes" id="UP000800093">
    <property type="component" value="Unassembled WGS sequence"/>
</dbReference>
<organism evidence="4 5">
    <name type="scientific">Lojkania enalia</name>
    <dbReference type="NCBI Taxonomy" id="147567"/>
    <lineage>
        <taxon>Eukaryota</taxon>
        <taxon>Fungi</taxon>
        <taxon>Dikarya</taxon>
        <taxon>Ascomycota</taxon>
        <taxon>Pezizomycotina</taxon>
        <taxon>Dothideomycetes</taxon>
        <taxon>Pleosporomycetidae</taxon>
        <taxon>Pleosporales</taxon>
        <taxon>Pleosporales incertae sedis</taxon>
        <taxon>Lojkania</taxon>
    </lineage>
</organism>
<feature type="transmembrane region" description="Helical" evidence="2">
    <location>
        <begin position="500"/>
        <end position="523"/>
    </location>
</feature>
<keyword evidence="3" id="KW-0732">Signal</keyword>
<feature type="region of interest" description="Disordered" evidence="1">
    <location>
        <begin position="563"/>
        <end position="582"/>
    </location>
</feature>
<dbReference type="SUPFAM" id="SSF50965">
    <property type="entry name" value="Galactose oxidase, central domain"/>
    <property type="match status" value="1"/>
</dbReference>
<keyword evidence="5" id="KW-1185">Reference proteome</keyword>
<feature type="chain" id="PRO_5040205824" description="Kelch repeat protein" evidence="3">
    <location>
        <begin position="23"/>
        <end position="582"/>
    </location>
</feature>
<reference evidence="5" key="1">
    <citation type="journal article" date="2020" name="Stud. Mycol.">
        <title>101 Dothideomycetes genomes: A test case for predicting lifestyles and emergence of pathogens.</title>
        <authorList>
            <person name="Haridas S."/>
            <person name="Albert R."/>
            <person name="Binder M."/>
            <person name="Bloem J."/>
            <person name="LaButti K."/>
            <person name="Salamov A."/>
            <person name="Andreopoulos B."/>
            <person name="Baker S."/>
            <person name="Barry K."/>
            <person name="Bills G."/>
            <person name="Bluhm B."/>
            <person name="Cannon C."/>
            <person name="Castanera R."/>
            <person name="Culley D."/>
            <person name="Daum C."/>
            <person name="Ezra D."/>
            <person name="Gonzalez J."/>
            <person name="Henrissat B."/>
            <person name="Kuo A."/>
            <person name="Liang C."/>
            <person name="Lipzen A."/>
            <person name="Lutzoni F."/>
            <person name="Magnuson J."/>
            <person name="Mondo S."/>
            <person name="Nolan M."/>
            <person name="Ohm R."/>
            <person name="Pangilinan J."/>
            <person name="Park H.-J."/>
            <person name="Ramirez L."/>
            <person name="Alfaro M."/>
            <person name="Sun H."/>
            <person name="Tritt A."/>
            <person name="Yoshinaga Y."/>
            <person name="Zwiers L.-H."/>
            <person name="Turgeon B."/>
            <person name="Goodwin S."/>
            <person name="Spatafora J."/>
            <person name="Crous P."/>
            <person name="Grigoriev I."/>
        </authorList>
    </citation>
    <scope>NUCLEOTIDE SEQUENCE [LARGE SCALE GENOMIC DNA]</scope>
    <source>
        <strain evidence="5">CBS 304.66</strain>
    </source>
</reference>
<keyword evidence="2" id="KW-0472">Membrane</keyword>
<keyword evidence="2" id="KW-0812">Transmembrane</keyword>
<dbReference type="EMBL" id="ML986663">
    <property type="protein sequence ID" value="KAF2261136.1"/>
    <property type="molecule type" value="Genomic_DNA"/>
</dbReference>
<evidence type="ECO:0000256" key="1">
    <source>
        <dbReference type="SAM" id="MobiDB-lite"/>
    </source>
</evidence>
<evidence type="ECO:0000256" key="2">
    <source>
        <dbReference type="SAM" id="Phobius"/>
    </source>
</evidence>
<evidence type="ECO:0000313" key="5">
    <source>
        <dbReference type="Proteomes" id="UP000800093"/>
    </source>
</evidence>
<comment type="caution">
    <text evidence="4">The sequence shown here is derived from an EMBL/GenBank/DDBJ whole genome shotgun (WGS) entry which is preliminary data.</text>
</comment>
<accession>A0A9P4K2Y3</accession>
<gene>
    <name evidence="4" type="ORF">CC78DRAFT_619630</name>
</gene>
<keyword evidence="2" id="KW-1133">Transmembrane helix</keyword>
<protein>
    <recommendedName>
        <fullName evidence="6">Kelch repeat protein</fullName>
    </recommendedName>
</protein>
<dbReference type="AlphaFoldDB" id="A0A9P4K2Y3"/>
<dbReference type="Gene3D" id="2.120.10.80">
    <property type="entry name" value="Kelch-type beta propeller"/>
    <property type="match status" value="2"/>
</dbReference>
<feature type="signal peptide" evidence="3">
    <location>
        <begin position="1"/>
        <end position="22"/>
    </location>
</feature>
<dbReference type="PROSITE" id="PS51257">
    <property type="entry name" value="PROKAR_LIPOPROTEIN"/>
    <property type="match status" value="1"/>
</dbReference>
<dbReference type="InterPro" id="IPR011043">
    <property type="entry name" value="Gal_Oxase/kelch_b-propeller"/>
</dbReference>
<name>A0A9P4K2Y3_9PLEO</name>